<evidence type="ECO:0008006" key="3">
    <source>
        <dbReference type="Google" id="ProtNLM"/>
    </source>
</evidence>
<proteinExistence type="predicted"/>
<evidence type="ECO:0000313" key="1">
    <source>
        <dbReference type="EMBL" id="OYO25350.1"/>
    </source>
</evidence>
<dbReference type="OrthoDB" id="9809594at2"/>
<dbReference type="AlphaFoldDB" id="A0A255HBI9"/>
<keyword evidence="2" id="KW-1185">Reference proteome</keyword>
<gene>
    <name evidence="1" type="ORF">CGZ93_00585</name>
</gene>
<comment type="caution">
    <text evidence="1">The sequence shown here is derived from an EMBL/GenBank/DDBJ whole genome shotgun (WGS) entry which is preliminary data.</text>
</comment>
<reference evidence="1 2" key="1">
    <citation type="submission" date="2017-07" db="EMBL/GenBank/DDBJ databases">
        <title>Draft whole genome sequences of clinical Proprionibacteriaceae strains.</title>
        <authorList>
            <person name="Bernier A.-M."/>
            <person name="Bernard K."/>
            <person name="Domingo M.-C."/>
        </authorList>
    </citation>
    <scope>NUCLEOTIDE SEQUENCE [LARGE SCALE GENOMIC DNA]</scope>
    <source>
        <strain evidence="1 2">NML 130396</strain>
    </source>
</reference>
<dbReference type="Gene3D" id="3.40.50.2000">
    <property type="entry name" value="Glycogen Phosphorylase B"/>
    <property type="match status" value="1"/>
</dbReference>
<dbReference type="EMBL" id="NMVQ01000001">
    <property type="protein sequence ID" value="OYO25350.1"/>
    <property type="molecule type" value="Genomic_DNA"/>
</dbReference>
<name>A0A255HBI9_9ACTN</name>
<sequence length="329" mass="35730">MTIGWYVHHQGSGHLTRAGVIAAHLDEPVTVLTSRERPEGPLGFADWVRLSPDWDGSDVPQDPTAGGALHWVPRRHPGLRARMTQLSAWIDEVRPSAMVVDVSVEVATLARLHGVPVVVAVLPGERTDRAHRLAHRLADALLAPWPRRWYAAEQVAGHDDRLHCVGGLSRFTGRERVAEPEPGRVLLLAGSGGTDGDDAGQPWRRDRAGEWHWRVLGGPGGRWLADPWEELCRAEVVVCQPGQNAVADAGAAGARVIAVPQRRPFGEQYATTEALVRAELALGVPGWPAPADWPELLERARALQPDWSRWELAGAAERAAGVVRAVADA</sequence>
<accession>A0A255HBI9</accession>
<evidence type="ECO:0000313" key="2">
    <source>
        <dbReference type="Proteomes" id="UP000216311"/>
    </source>
</evidence>
<dbReference type="SUPFAM" id="SSF53756">
    <property type="entry name" value="UDP-Glycosyltransferase/glycogen phosphorylase"/>
    <property type="match status" value="1"/>
</dbReference>
<protein>
    <recommendedName>
        <fullName evidence="3">Glycosyl transferase family 28 C-terminal domain-containing protein</fullName>
    </recommendedName>
</protein>
<organism evidence="1 2">
    <name type="scientific">Enemella dayhoffiae</name>
    <dbReference type="NCBI Taxonomy" id="2016507"/>
    <lineage>
        <taxon>Bacteria</taxon>
        <taxon>Bacillati</taxon>
        <taxon>Actinomycetota</taxon>
        <taxon>Actinomycetes</taxon>
        <taxon>Propionibacteriales</taxon>
        <taxon>Propionibacteriaceae</taxon>
        <taxon>Enemella</taxon>
    </lineage>
</organism>
<dbReference type="Proteomes" id="UP000216311">
    <property type="component" value="Unassembled WGS sequence"/>
</dbReference>
<dbReference type="RefSeq" id="WP_094362559.1">
    <property type="nucleotide sequence ID" value="NZ_NMVQ01000001.1"/>
</dbReference>